<dbReference type="EMBL" id="JNBS01002232">
    <property type="protein sequence ID" value="OQR93791.1"/>
    <property type="molecule type" value="Genomic_DNA"/>
</dbReference>
<evidence type="ECO:0000313" key="8">
    <source>
        <dbReference type="EMBL" id="OQR93791.1"/>
    </source>
</evidence>
<feature type="transmembrane region" description="Helical" evidence="7">
    <location>
        <begin position="1264"/>
        <end position="1284"/>
    </location>
</feature>
<evidence type="ECO:0000256" key="7">
    <source>
        <dbReference type="SAM" id="Phobius"/>
    </source>
</evidence>
<feature type="region of interest" description="Disordered" evidence="6">
    <location>
        <begin position="406"/>
        <end position="426"/>
    </location>
</feature>
<keyword evidence="5 7" id="KW-0472">Membrane</keyword>
<dbReference type="InterPro" id="IPR007603">
    <property type="entry name" value="Choline_transptr-like"/>
</dbReference>
<protein>
    <submittedName>
        <fullName evidence="8">Uncharacterized protein</fullName>
    </submittedName>
</protein>
<feature type="transmembrane region" description="Helical" evidence="7">
    <location>
        <begin position="1132"/>
        <end position="1152"/>
    </location>
</feature>
<keyword evidence="9" id="KW-1185">Reference proteome</keyword>
<feature type="transmembrane region" description="Helical" evidence="7">
    <location>
        <begin position="1369"/>
        <end position="1402"/>
    </location>
</feature>
<feature type="transmembrane region" description="Helical" evidence="7">
    <location>
        <begin position="1213"/>
        <end position="1244"/>
    </location>
</feature>
<keyword evidence="4 7" id="KW-1133">Transmembrane helix</keyword>
<name>A0A1V9Z779_9STRA</name>
<dbReference type="PANTHER" id="PTHR12385:SF4">
    <property type="entry name" value="PROTEIN PNS1"/>
    <property type="match status" value="1"/>
</dbReference>
<organism evidence="8 9">
    <name type="scientific">Thraustotheca clavata</name>
    <dbReference type="NCBI Taxonomy" id="74557"/>
    <lineage>
        <taxon>Eukaryota</taxon>
        <taxon>Sar</taxon>
        <taxon>Stramenopiles</taxon>
        <taxon>Oomycota</taxon>
        <taxon>Saprolegniomycetes</taxon>
        <taxon>Saprolegniales</taxon>
        <taxon>Achlyaceae</taxon>
        <taxon>Thraustotheca</taxon>
    </lineage>
</organism>
<feature type="transmembrane region" description="Helical" evidence="7">
    <location>
        <begin position="1075"/>
        <end position="1095"/>
    </location>
</feature>
<comment type="caution">
    <text evidence="8">The sequence shown here is derived from an EMBL/GenBank/DDBJ whole genome shotgun (WGS) entry which is preliminary data.</text>
</comment>
<comment type="subcellular location">
    <subcellularLocation>
        <location evidence="1">Membrane</location>
        <topology evidence="1">Multi-pass membrane protein</topology>
    </subcellularLocation>
</comment>
<comment type="similarity">
    <text evidence="2">Belongs to the CTL (choline transporter-like) family.</text>
</comment>
<reference evidence="8 9" key="1">
    <citation type="journal article" date="2014" name="Genome Biol. Evol.">
        <title>The secreted proteins of Achlya hypogyna and Thraustotheca clavata identify the ancestral oomycete secretome and reveal gene acquisitions by horizontal gene transfer.</title>
        <authorList>
            <person name="Misner I."/>
            <person name="Blouin N."/>
            <person name="Leonard G."/>
            <person name="Richards T.A."/>
            <person name="Lane C.E."/>
        </authorList>
    </citation>
    <scope>NUCLEOTIDE SEQUENCE [LARGE SCALE GENOMIC DNA]</scope>
    <source>
        <strain evidence="8 9">ATCC 34112</strain>
    </source>
</reference>
<evidence type="ECO:0000256" key="5">
    <source>
        <dbReference type="ARBA" id="ARBA00023136"/>
    </source>
</evidence>
<proteinExistence type="inferred from homology"/>
<dbReference type="OrthoDB" id="44736at2759"/>
<feature type="transmembrane region" description="Helical" evidence="7">
    <location>
        <begin position="1015"/>
        <end position="1036"/>
    </location>
</feature>
<evidence type="ECO:0000256" key="2">
    <source>
        <dbReference type="ARBA" id="ARBA00007168"/>
    </source>
</evidence>
<evidence type="ECO:0000256" key="4">
    <source>
        <dbReference type="ARBA" id="ARBA00022989"/>
    </source>
</evidence>
<feature type="region of interest" description="Disordered" evidence="6">
    <location>
        <begin position="479"/>
        <end position="531"/>
    </location>
</feature>
<dbReference type="Proteomes" id="UP000243217">
    <property type="component" value="Unassembled WGS sequence"/>
</dbReference>
<evidence type="ECO:0000256" key="6">
    <source>
        <dbReference type="SAM" id="MobiDB-lite"/>
    </source>
</evidence>
<accession>A0A1V9Z779</accession>
<dbReference type="GO" id="GO:0022857">
    <property type="term" value="F:transmembrane transporter activity"/>
    <property type="evidence" value="ECO:0007669"/>
    <property type="project" value="InterPro"/>
</dbReference>
<gene>
    <name evidence="8" type="ORF">THRCLA_08348</name>
</gene>
<dbReference type="GO" id="GO:0016020">
    <property type="term" value="C:membrane"/>
    <property type="evidence" value="ECO:0007669"/>
    <property type="project" value="UniProtKB-SubCell"/>
</dbReference>
<evidence type="ECO:0000256" key="3">
    <source>
        <dbReference type="ARBA" id="ARBA00022692"/>
    </source>
</evidence>
<sequence>MALTKSKSLEGVGQESGELIKLLQSEILKRKHAVVVNLVSVIKYSYVDSEPCMRRLHDAGLTNTLLNALKSMKKAAQGQFLEKFLNQLADLFEWDFLLSQHRKAFLDEIFSIIKCNYSNCDLLAAEAMTVVMTIFAANTQATLTDILGSLLCFPTLLQIAYNLAKLKSFHFQALVVELVYRFLRMLAKSKTPKYQDQEKNLLEKLPTPLRNAIREIAPKEFRRETRELLNTFNNEVGIIKTIPIRSITVTSTDKFEVLQISTSKRLYVNTQLHAQSAFYLDIGSALFEIEVRVIVNSESVEGVLKLGFENVKGFTLGENSTIILHAKQTISLAEALPNVNDSEWTAIHEVSIHITILQEFFSVVHDTLRVRFGEAIDVASCAPLKAERKMPSDFYNKITSAKILKKSIQPRAAPTGKHSEKNSLDTPVHNEVKIKSEIIEGTKKPPIVKAISKQSNLTRKRKINETNQPLIVKVEAKENLSTRNTENEVHQSENIPKASRNRSLEAGNSEERDILTQYPLKKQKTSNTARNLVSRGDSDAIRNKMKMAQKYKKQKIKVEDSSNVKALEDSVPTKPKQSYESCVEKHSFIHPRNEINASSVTENNNVTRPSKMIKYEIIRAEENALQKISPRQTEFAPTKKDRIEVDSPEKPRPSNVPNFHGHFMGSGLDTILQSLQAYTKSIMNANTVIQSDDASTFNTKLNIVSPPRQIHKKIDDVKYPLTFELSSCDEEADTNNEPIHVIDDSPKCIKPEKAIPNEVSEQSKTLYGSPLKEYPLQAQHRLLVKLSLLCNDILHDQGCYREHQLSMCCQQEFKTHEAQVIQRSKRLQEKVSFGSIKNTAETTIAMHRDNLVQMESLQEAVEDQFMKSEEIDNELQDACLYLKHTAIDNLRSTWNDQTRPTQKKCDAARGNRIRQLQTKLKDVCDKYNTSDLLAMQAMLQLTTGRSTAEAYQVSKANINAPSPTESSRSCKDIIFAVLFLVVAGFTVFCAASYGASYINKTQLEDVEQSTGFKTVLRYGGISGCISIGISLLWILTMMFMGEFIIWASLIFMILASILAAVFMTQRLYNRHERYYWWPAAVFGTLALLILLYAVCIRRRVKFAAVHLYVAGRAIFRLPFTLFVAFVMVGVQLAWAITCFLGFFGLLYHQGILTPNKYCTQEDTISKCRVKVKYGPAFGLMLPMLLIFFWGAMVTKNIVSVTVSGTVASWKVNAAVPMITMVAWLRALTVNFGSICFGSLIVAILETIQTILNAISSLFRHAGNCVAACIVGCLACLIGCIKSWVETFNRFAYAYIGIHGYNFLKAGHSVSKMFAAKGWSAIVNDDLTQKVFFLGNLVVGALSCFLTIQIASSDLEKNSLAFSGLKKPEAVVGVIGFLIGYVVNNLFMSVMGGAVTTIFVLWAEDPAGWQITQPKHYEKLHSAWLKIYPDEYNNGSGKPQA</sequence>
<feature type="compositionally biased region" description="Basic and acidic residues" evidence="6">
    <location>
        <begin position="417"/>
        <end position="426"/>
    </location>
</feature>
<dbReference type="Pfam" id="PF04515">
    <property type="entry name" value="Choline_transpo"/>
    <property type="match status" value="1"/>
</dbReference>
<keyword evidence="3 7" id="KW-0812">Transmembrane</keyword>
<feature type="transmembrane region" description="Helical" evidence="7">
    <location>
        <begin position="1043"/>
        <end position="1063"/>
    </location>
</feature>
<feature type="transmembrane region" description="Helical" evidence="7">
    <location>
        <begin position="1173"/>
        <end position="1193"/>
    </location>
</feature>
<feature type="transmembrane region" description="Helical" evidence="7">
    <location>
        <begin position="1330"/>
        <end position="1349"/>
    </location>
</feature>
<evidence type="ECO:0000313" key="9">
    <source>
        <dbReference type="Proteomes" id="UP000243217"/>
    </source>
</evidence>
<feature type="transmembrane region" description="Helical" evidence="7">
    <location>
        <begin position="973"/>
        <end position="995"/>
    </location>
</feature>
<dbReference type="PANTHER" id="PTHR12385">
    <property type="entry name" value="CHOLINE TRANSPORTER-LIKE (SLC FAMILY 44)"/>
    <property type="match status" value="1"/>
</dbReference>
<feature type="compositionally biased region" description="Basic and acidic residues" evidence="6">
    <location>
        <begin position="479"/>
        <end position="491"/>
    </location>
</feature>
<evidence type="ECO:0000256" key="1">
    <source>
        <dbReference type="ARBA" id="ARBA00004141"/>
    </source>
</evidence>
<feature type="region of interest" description="Disordered" evidence="6">
    <location>
        <begin position="629"/>
        <end position="656"/>
    </location>
</feature>
<feature type="compositionally biased region" description="Basic and acidic residues" evidence="6">
    <location>
        <begin position="637"/>
        <end position="652"/>
    </location>
</feature>